<dbReference type="EMBL" id="HG937694">
    <property type="protein sequence ID" value="CDP37323.1"/>
    <property type="molecule type" value="Genomic_DNA"/>
</dbReference>
<protein>
    <submittedName>
        <fullName evidence="2">ARAD1D08822p</fullName>
    </submittedName>
</protein>
<accession>A0A060T8P3</accession>
<dbReference type="GO" id="GO:0030686">
    <property type="term" value="C:90S preribosome"/>
    <property type="evidence" value="ECO:0007669"/>
    <property type="project" value="TreeGrafter"/>
</dbReference>
<reference evidence="2" key="2">
    <citation type="submission" date="2014-06" db="EMBL/GenBank/DDBJ databases">
        <title>The complete genome of Blastobotrys (Arxula) adeninivorans LS3 - a yeast of biotechnological interest.</title>
        <authorList>
            <person name="Kunze G."/>
            <person name="Gaillardin C."/>
            <person name="Czernicka M."/>
            <person name="Durrens P."/>
            <person name="Martin T."/>
            <person name="Boer E."/>
            <person name="Gabaldon T."/>
            <person name="Cruz J."/>
            <person name="Talla E."/>
            <person name="Marck C."/>
            <person name="Goffeau A."/>
            <person name="Barbe V."/>
            <person name="Baret P."/>
            <person name="Baronian K."/>
            <person name="Beier S."/>
            <person name="Bleykasten C."/>
            <person name="Bode R."/>
            <person name="Casaregola S."/>
            <person name="Despons L."/>
            <person name="Fairhead C."/>
            <person name="Giersberg M."/>
            <person name="Gierski P."/>
            <person name="Hahnel U."/>
            <person name="Hartmann A."/>
            <person name="Jankowska D."/>
            <person name="Jubin C."/>
            <person name="Jung P."/>
            <person name="Lafontaine I."/>
            <person name="Leh-Louis V."/>
            <person name="Lemaire M."/>
            <person name="Marcet-Houben M."/>
            <person name="Mascher M."/>
            <person name="Morel G."/>
            <person name="Richard G.-F."/>
            <person name="Riechen J."/>
            <person name="Sacerdot C."/>
            <person name="Sarkar A."/>
            <person name="Savel G."/>
            <person name="Schacherer J."/>
            <person name="Sherman D."/>
            <person name="Straub M.-L."/>
            <person name="Stein N."/>
            <person name="Thierry A."/>
            <person name="Trautwein-Schult A."/>
            <person name="Westhof E."/>
            <person name="Worch S."/>
            <person name="Dujon B."/>
            <person name="Souciet J.-L."/>
            <person name="Wincker P."/>
            <person name="Scholz U."/>
            <person name="Neuveglise N."/>
        </authorList>
    </citation>
    <scope>NUCLEOTIDE SEQUENCE</scope>
    <source>
        <strain evidence="2">LS3</strain>
    </source>
</reference>
<feature type="region of interest" description="Disordered" evidence="1">
    <location>
        <begin position="31"/>
        <end position="56"/>
    </location>
</feature>
<evidence type="ECO:0000313" key="2">
    <source>
        <dbReference type="EMBL" id="CDP37323.1"/>
    </source>
</evidence>
<dbReference type="PANTHER" id="PTHR24030:SF0">
    <property type="entry name" value="PROTEIN CMSS1"/>
    <property type="match status" value="1"/>
</dbReference>
<dbReference type="AlphaFoldDB" id="A0A060T8P3"/>
<evidence type="ECO:0000256" key="1">
    <source>
        <dbReference type="SAM" id="MobiDB-lite"/>
    </source>
</evidence>
<sequence length="281" mass="31762">MNLLKNYLSVKLAKMAPTVVATGDADDLDDGLDYSFEAGSDDEQNHLPTEDQLQEPEIESDIEVDDNKSKKRKKGKSEKLAIKKKQKTEEMAMQKTQVSQYSPQLLADFVAGKLRQKNKDLSSLELNDLTIPQKQFVDTTSFDKERELDNFESFITEQFKEDDLKSTDHYVLVLSMSAIRVCDVTRALRKVPGGSIKLIKKNSVDHDKKALKTRKGSVVVSTAGRVNRLIKDQIFDKSKIKAIIVDSTYLDPKTHNIWDHDDTIPTLKDLSTTSSASIYLY</sequence>
<dbReference type="GO" id="GO:0005634">
    <property type="term" value="C:nucleus"/>
    <property type="evidence" value="ECO:0007669"/>
    <property type="project" value="TreeGrafter"/>
</dbReference>
<proteinExistence type="predicted"/>
<dbReference type="PANTHER" id="PTHR24030">
    <property type="entry name" value="PROTEIN CMSS1"/>
    <property type="match status" value="1"/>
</dbReference>
<name>A0A060T8P3_BLAAD</name>
<organism evidence="2">
    <name type="scientific">Blastobotrys adeninivorans</name>
    <name type="common">Yeast</name>
    <name type="synonym">Arxula adeninivorans</name>
    <dbReference type="NCBI Taxonomy" id="409370"/>
    <lineage>
        <taxon>Eukaryota</taxon>
        <taxon>Fungi</taxon>
        <taxon>Dikarya</taxon>
        <taxon>Ascomycota</taxon>
        <taxon>Saccharomycotina</taxon>
        <taxon>Dipodascomycetes</taxon>
        <taxon>Dipodascales</taxon>
        <taxon>Trichomonascaceae</taxon>
        <taxon>Blastobotrys</taxon>
    </lineage>
</organism>
<dbReference type="Pfam" id="PF14617">
    <property type="entry name" value="CMS1"/>
    <property type="match status" value="1"/>
</dbReference>
<reference evidence="2" key="1">
    <citation type="submission" date="2014-02" db="EMBL/GenBank/DDBJ databases">
        <authorList>
            <person name="Genoscope - CEA"/>
        </authorList>
    </citation>
    <scope>NUCLEOTIDE SEQUENCE</scope>
    <source>
        <strain evidence="2">LS3</strain>
    </source>
</reference>
<dbReference type="InterPro" id="IPR032704">
    <property type="entry name" value="Cms1"/>
</dbReference>
<gene>
    <name evidence="2" type="ORF">GNLVRS02_ARAD1D08822g</name>
</gene>
<dbReference type="PhylomeDB" id="A0A060T8P3"/>